<dbReference type="AlphaFoldDB" id="A0A1R7QFV0"/>
<name>A0A1R7QFV0_ACIJO</name>
<organism evidence="3 4">
    <name type="scientific">Acinetobacter johnsonii</name>
    <dbReference type="NCBI Taxonomy" id="40214"/>
    <lineage>
        <taxon>Bacteria</taxon>
        <taxon>Pseudomonadati</taxon>
        <taxon>Pseudomonadota</taxon>
        <taxon>Gammaproteobacteria</taxon>
        <taxon>Moraxellales</taxon>
        <taxon>Moraxellaceae</taxon>
        <taxon>Acinetobacter</taxon>
    </lineage>
</organism>
<dbReference type="PANTHER" id="PTHR33570:SF2">
    <property type="entry name" value="CARBOXYMUCONOLACTONE DECARBOXYLASE-LIKE DOMAIN-CONTAINING PROTEIN"/>
    <property type="match status" value="1"/>
</dbReference>
<dbReference type="Gene3D" id="1.20.1290.10">
    <property type="entry name" value="AhpD-like"/>
    <property type="match status" value="1"/>
</dbReference>
<evidence type="ECO:0000256" key="1">
    <source>
        <dbReference type="NCBIfam" id="TIGR02425"/>
    </source>
</evidence>
<dbReference type="NCBIfam" id="TIGR02425">
    <property type="entry name" value="decarb_PcaC"/>
    <property type="match status" value="1"/>
</dbReference>
<dbReference type="GO" id="GO:0051920">
    <property type="term" value="F:peroxiredoxin activity"/>
    <property type="evidence" value="ECO:0007669"/>
    <property type="project" value="InterPro"/>
</dbReference>
<dbReference type="SUPFAM" id="SSF69118">
    <property type="entry name" value="AhpD-like"/>
    <property type="match status" value="1"/>
</dbReference>
<dbReference type="GeneID" id="56339003"/>
<reference evidence="3 4" key="1">
    <citation type="submission" date="2017-02" db="EMBL/GenBank/DDBJ databases">
        <authorList>
            <person name="Peterson S.W."/>
        </authorList>
    </citation>
    <scope>NUCLEOTIDE SEQUENCE [LARGE SCALE GENOMIC DNA]</scope>
    <source>
        <strain evidence="3">C6</strain>
    </source>
</reference>
<accession>A0A1R7QFV0</accession>
<dbReference type="InterPro" id="IPR029032">
    <property type="entry name" value="AhpD-like"/>
</dbReference>
<feature type="domain" description="Carboxymuconolactone decarboxylase-like" evidence="2">
    <location>
        <begin position="36"/>
        <end position="119"/>
    </location>
</feature>
<dbReference type="InterPro" id="IPR052512">
    <property type="entry name" value="4CMD/NDH-1_regulator"/>
</dbReference>
<dbReference type="InterPro" id="IPR012788">
    <property type="entry name" value="Decarb_PcaC"/>
</dbReference>
<dbReference type="GO" id="GO:0047575">
    <property type="term" value="F:4-carboxymuconolactone decarboxylase activity"/>
    <property type="evidence" value="ECO:0007669"/>
    <property type="project" value="UniProtKB-UniRule"/>
</dbReference>
<dbReference type="PANTHER" id="PTHR33570">
    <property type="entry name" value="4-CARBOXYMUCONOLACTONE DECARBOXYLASE FAMILY PROTEIN"/>
    <property type="match status" value="1"/>
</dbReference>
<evidence type="ECO:0000313" key="4">
    <source>
        <dbReference type="Proteomes" id="UP000196240"/>
    </source>
</evidence>
<dbReference type="EMBL" id="FUUY01000010">
    <property type="protein sequence ID" value="SJX23154.1"/>
    <property type="molecule type" value="Genomic_DNA"/>
</dbReference>
<sequence>MNDEQRYEQGITVRTEVLGEKHVGRSLENLNDFNADFQNFISRFAWGEVWSRPGMPRHTRSLVTIAVLLALGREDELRMHLRACFNNGVTKDDLKELILHCSLYAGLPAANAAMHMAEEVFADLGIAPQKLSEQQLSQEQTNQE</sequence>
<dbReference type="Pfam" id="PF02627">
    <property type="entry name" value="CMD"/>
    <property type="match status" value="1"/>
</dbReference>
<dbReference type="RefSeq" id="WP_004981395.1">
    <property type="nucleotide sequence ID" value="NZ_CP043307.1"/>
</dbReference>
<evidence type="ECO:0000313" key="3">
    <source>
        <dbReference type="EMBL" id="SJX23154.1"/>
    </source>
</evidence>
<dbReference type="InterPro" id="IPR003779">
    <property type="entry name" value="CMD-like"/>
</dbReference>
<evidence type="ECO:0000259" key="2">
    <source>
        <dbReference type="Pfam" id="PF02627"/>
    </source>
</evidence>
<dbReference type="Proteomes" id="UP000196240">
    <property type="component" value="Unassembled WGS sequence"/>
</dbReference>
<dbReference type="EC" id="4.1.1.44" evidence="1"/>
<protein>
    <recommendedName>
        <fullName evidence="1">4-carboxymuconolactone decarboxylase</fullName>
        <ecNumber evidence="1">4.1.1.44</ecNumber>
    </recommendedName>
</protein>
<proteinExistence type="predicted"/>
<gene>
    <name evidence="3" type="ORF">ACNJC6_02810</name>
</gene>